<dbReference type="InterPro" id="IPR012334">
    <property type="entry name" value="Pectin_lyas_fold"/>
</dbReference>
<dbReference type="AlphaFoldDB" id="A0A9Q5GTQ4"/>
<dbReference type="Proteomes" id="UP000281028">
    <property type="component" value="Unassembled WGS sequence"/>
</dbReference>
<dbReference type="RefSeq" id="WP_160711812.1">
    <property type="nucleotide sequence ID" value="NZ_JAABOK010000002.1"/>
</dbReference>
<evidence type="ECO:0000313" key="1">
    <source>
        <dbReference type="EMBL" id="NSL88249.1"/>
    </source>
</evidence>
<dbReference type="InterPro" id="IPR006626">
    <property type="entry name" value="PbH1"/>
</dbReference>
<sequence>MKKHYINMTLISIVAALFFTLESCKKDLNEMVTPPPVNPDTSVVITPPVKGKEYTLAPDRYGRLVIEKTNIYKPGDVINLKGDFTAIYIENLIGKPGAPITVRNLKGTVTTIGNTEWDSGSWATALAFNNCRYIRVGSENSKSEFIINGSVKPGRQAYMDLTIGRKSDNFEVRNMTIKNGGTGIWAKTDPVKGDPSTYYPNARIENLYIHDVLIDGTWNEGMYIGHTATYFNLSTNLSYYGDPSTFTPGQEYTQPILWYNVKIYNNIVQNGGADGIQTSAIDKLEVYNNTVTNWGNQKNPSHCGGILIGGRTLNTNVHDNIVQKGWGELIQFYGSGENGATHIINNNLLSDNIDHDGISMRGTAGANVQITNNTIARLSGVAIRLNGYRGMTKPVVISGNALIAPRITGGALVPSAYIYTEGGGVFTEGANAKMPNLEAAGVDPNNYYQPMAGSAIGNNGYRKR</sequence>
<name>A0A9Q5GTQ4_9BACT</name>
<dbReference type="SMART" id="SM00710">
    <property type="entry name" value="PbH1"/>
    <property type="match status" value="6"/>
</dbReference>
<protein>
    <submittedName>
        <fullName evidence="1">Right-handed parallel beta-helix repeat-containing protein</fullName>
    </submittedName>
</protein>
<accession>A0A9Q5GTQ4</accession>
<dbReference type="EMBL" id="RIAR02000001">
    <property type="protein sequence ID" value="NSL88249.1"/>
    <property type="molecule type" value="Genomic_DNA"/>
</dbReference>
<organism evidence="1 2">
    <name type="scientific">Chitinophaga solisilvae</name>
    <dbReference type="NCBI Taxonomy" id="1233460"/>
    <lineage>
        <taxon>Bacteria</taxon>
        <taxon>Pseudomonadati</taxon>
        <taxon>Bacteroidota</taxon>
        <taxon>Chitinophagia</taxon>
        <taxon>Chitinophagales</taxon>
        <taxon>Chitinophagaceae</taxon>
        <taxon>Chitinophaga</taxon>
    </lineage>
</organism>
<gene>
    <name evidence="1" type="ORF">ECE50_015515</name>
</gene>
<dbReference type="SUPFAM" id="SSF51126">
    <property type="entry name" value="Pectin lyase-like"/>
    <property type="match status" value="1"/>
</dbReference>
<reference evidence="1" key="1">
    <citation type="submission" date="2020-05" db="EMBL/GenBank/DDBJ databases">
        <title>Chitinophaga laudate sp. nov., isolated from a tropical peat swamp.</title>
        <authorList>
            <person name="Goh C.B.S."/>
            <person name="Lee M.S."/>
            <person name="Parimannan S."/>
            <person name="Pasbakhsh P."/>
            <person name="Yule C.M."/>
            <person name="Rajandas H."/>
            <person name="Loke S."/>
            <person name="Croft L."/>
            <person name="Tan J.B.L."/>
        </authorList>
    </citation>
    <scope>NUCLEOTIDE SEQUENCE</scope>
    <source>
        <strain evidence="1">Mgbs1</strain>
    </source>
</reference>
<proteinExistence type="predicted"/>
<comment type="caution">
    <text evidence="1">The sequence shown here is derived from an EMBL/GenBank/DDBJ whole genome shotgun (WGS) entry which is preliminary data.</text>
</comment>
<keyword evidence="2" id="KW-1185">Reference proteome</keyword>
<evidence type="ECO:0000313" key="2">
    <source>
        <dbReference type="Proteomes" id="UP000281028"/>
    </source>
</evidence>
<dbReference type="Gene3D" id="2.160.20.10">
    <property type="entry name" value="Single-stranded right-handed beta-helix, Pectin lyase-like"/>
    <property type="match status" value="1"/>
</dbReference>
<dbReference type="InterPro" id="IPR011050">
    <property type="entry name" value="Pectin_lyase_fold/virulence"/>
</dbReference>